<dbReference type="Proteomes" id="UP001166021">
    <property type="component" value="Unassembled WGS sequence"/>
</dbReference>
<evidence type="ECO:0000313" key="2">
    <source>
        <dbReference type="Proteomes" id="UP001166021"/>
    </source>
</evidence>
<evidence type="ECO:0000313" key="1">
    <source>
        <dbReference type="EMBL" id="MBD0779123.1"/>
    </source>
</evidence>
<name>A0ABR7V2T7_9FLAO</name>
<dbReference type="RefSeq" id="WP_188244580.1">
    <property type="nucleotide sequence ID" value="NZ_JABTCF010000010.1"/>
</dbReference>
<accession>A0ABR7V2T7</accession>
<dbReference type="EMBL" id="JABTCF010000010">
    <property type="protein sequence ID" value="MBD0779123.1"/>
    <property type="molecule type" value="Genomic_DNA"/>
</dbReference>
<sequence>MMGRKLLLLYFLVFIFSVTFLRAQDDCILGVGITPDSTLIEIFQLNEEQTEKIRNWSAELKYRNELLNSQADNLLKRHPQSTPAELGVLAEKYGVIRDSMAIVQRLVDLRALKVFNDKQYERYLSLCEKAFRQPYRVVPTNYRDSIPNK</sequence>
<protein>
    <submittedName>
        <fullName evidence="1">Uncharacterized protein</fullName>
    </submittedName>
</protein>
<reference evidence="1" key="1">
    <citation type="submission" date="2020-05" db="EMBL/GenBank/DDBJ databases">
        <title>The draft genome sequence of Maribacter sp. ANRC-HE7.</title>
        <authorList>
            <person name="Mu L."/>
        </authorList>
    </citation>
    <scope>NUCLEOTIDE SEQUENCE</scope>
    <source>
        <strain evidence="1">ANRC-HE7</strain>
    </source>
</reference>
<proteinExistence type="predicted"/>
<organism evidence="1 2">
    <name type="scientific">Maribacter aquimaris</name>
    <dbReference type="NCBI Taxonomy" id="2737171"/>
    <lineage>
        <taxon>Bacteria</taxon>
        <taxon>Pseudomonadati</taxon>
        <taxon>Bacteroidota</taxon>
        <taxon>Flavobacteriia</taxon>
        <taxon>Flavobacteriales</taxon>
        <taxon>Flavobacteriaceae</taxon>
        <taxon>Maribacter</taxon>
    </lineage>
</organism>
<gene>
    <name evidence="1" type="ORF">HPE56_15090</name>
</gene>
<keyword evidence="2" id="KW-1185">Reference proteome</keyword>
<comment type="caution">
    <text evidence="1">The sequence shown here is derived from an EMBL/GenBank/DDBJ whole genome shotgun (WGS) entry which is preliminary data.</text>
</comment>